<sequence>MADADGGAPEAISSVPQGFSGDHVIAEWPSWLTSVAGRSSTVAHRANTFERLDKIGQGTYGNVCGICRAARSWR</sequence>
<gene>
    <name evidence="1" type="ORF">PVAP13_5NG109728</name>
</gene>
<name>A0A8T0S8X2_PANVG</name>
<organism evidence="1 2">
    <name type="scientific">Panicum virgatum</name>
    <name type="common">Blackwell switchgrass</name>
    <dbReference type="NCBI Taxonomy" id="38727"/>
    <lineage>
        <taxon>Eukaryota</taxon>
        <taxon>Viridiplantae</taxon>
        <taxon>Streptophyta</taxon>
        <taxon>Embryophyta</taxon>
        <taxon>Tracheophyta</taxon>
        <taxon>Spermatophyta</taxon>
        <taxon>Magnoliopsida</taxon>
        <taxon>Liliopsida</taxon>
        <taxon>Poales</taxon>
        <taxon>Poaceae</taxon>
        <taxon>PACMAD clade</taxon>
        <taxon>Panicoideae</taxon>
        <taxon>Panicodae</taxon>
        <taxon>Paniceae</taxon>
        <taxon>Panicinae</taxon>
        <taxon>Panicum</taxon>
        <taxon>Panicum sect. Hiantes</taxon>
    </lineage>
</organism>
<proteinExistence type="predicted"/>
<keyword evidence="2" id="KW-1185">Reference proteome</keyword>
<dbReference type="AlphaFoldDB" id="A0A8T0S8X2"/>
<comment type="caution">
    <text evidence="1">The sequence shown here is derived from an EMBL/GenBank/DDBJ whole genome shotgun (WGS) entry which is preliminary data.</text>
</comment>
<evidence type="ECO:0000313" key="2">
    <source>
        <dbReference type="Proteomes" id="UP000823388"/>
    </source>
</evidence>
<reference evidence="1 2" key="1">
    <citation type="submission" date="2020-05" db="EMBL/GenBank/DDBJ databases">
        <title>WGS assembly of Panicum virgatum.</title>
        <authorList>
            <person name="Lovell J.T."/>
            <person name="Jenkins J."/>
            <person name="Shu S."/>
            <person name="Juenger T.E."/>
            <person name="Schmutz J."/>
        </authorList>
    </citation>
    <scope>NUCLEOTIDE SEQUENCE [LARGE SCALE GENOMIC DNA]</scope>
    <source>
        <strain evidence="2">cv. AP13</strain>
    </source>
</reference>
<accession>A0A8T0S8X2</accession>
<dbReference type="Proteomes" id="UP000823388">
    <property type="component" value="Chromosome 5N"/>
</dbReference>
<protein>
    <submittedName>
        <fullName evidence="1">Uncharacterized protein</fullName>
    </submittedName>
</protein>
<dbReference type="EMBL" id="CM029046">
    <property type="protein sequence ID" value="KAG2593136.1"/>
    <property type="molecule type" value="Genomic_DNA"/>
</dbReference>
<evidence type="ECO:0000313" key="1">
    <source>
        <dbReference type="EMBL" id="KAG2593136.1"/>
    </source>
</evidence>